<feature type="transmembrane region" description="Helical" evidence="12">
    <location>
        <begin position="370"/>
        <end position="388"/>
    </location>
</feature>
<dbReference type="PANTHER" id="PTHR39188:SF3">
    <property type="entry name" value="STAGE IV SPORULATION PROTEIN FB"/>
    <property type="match status" value="1"/>
</dbReference>
<keyword evidence="11 12" id="KW-0472">Membrane</keyword>
<keyword evidence="6" id="KW-0479">Metal-binding</keyword>
<dbReference type="STRING" id="290397.Adeh_3580"/>
<comment type="subcellular location">
    <subcellularLocation>
        <location evidence="2">Membrane</location>
        <topology evidence="2">Multi-pass membrane protein</topology>
    </subcellularLocation>
</comment>
<feature type="transmembrane region" description="Helical" evidence="12">
    <location>
        <begin position="217"/>
        <end position="241"/>
    </location>
</feature>
<dbReference type="EMBL" id="CP000251">
    <property type="protein sequence ID" value="ABC83346.1"/>
    <property type="molecule type" value="Genomic_DNA"/>
</dbReference>
<evidence type="ECO:0000256" key="11">
    <source>
        <dbReference type="ARBA" id="ARBA00023136"/>
    </source>
</evidence>
<evidence type="ECO:0000256" key="9">
    <source>
        <dbReference type="ARBA" id="ARBA00022989"/>
    </source>
</evidence>
<sequence length="489" mass="50779">MEPAVFRPAARAVLPSLLLGAVGGALVGVLAGIPPVLAALFGGAAAAVALGVRQVTGLRAVAGEDGLRVLGREDGLDARWSEVRVGFGQSPRPVGPPQRYAILADARGRSFAFADLAGAPPCAPVRGLDGDEVEVTDLRDAPLLLALVVQRAPAWFALPAALLAPPPQPGVEPGTEPGVAPAPARSGERRASVGFLGVLAKLGGTVLKALKTANLGWAAASAAAYGVIFSWKFALALLLQLFVHEYGHVHAMRRTGMQVRGMYFVPFLGAVAVTEDAFSSRWQQAYVALSGPIWGSVFALVPAGLWLWTGEPMFAAVASWWAIINLFNLIPVSPLDGGRLMQALAYSFSSSLGLALTVLGLGGAVAVGSALGYGLVWLVALLGAMELMGEAQSRAGGRALRLLPERARFGPEHFRYLRAVVGPPLGSPSEAMWLRGLERLEKAARAAPMSPRQIAAWGIAYAALAGGLLALVHFLAHVPGANVAAQLLS</sequence>
<name>Q2IFI8_ANADE</name>
<evidence type="ECO:0000256" key="10">
    <source>
        <dbReference type="ARBA" id="ARBA00023049"/>
    </source>
</evidence>
<feature type="transmembrane region" description="Helical" evidence="12">
    <location>
        <begin position="285"/>
        <end position="307"/>
    </location>
</feature>
<proteinExistence type="inferred from homology"/>
<evidence type="ECO:0000256" key="12">
    <source>
        <dbReference type="SAM" id="Phobius"/>
    </source>
</evidence>
<evidence type="ECO:0000313" key="15">
    <source>
        <dbReference type="Proteomes" id="UP000001935"/>
    </source>
</evidence>
<dbReference type="GO" id="GO:0016020">
    <property type="term" value="C:membrane"/>
    <property type="evidence" value="ECO:0007669"/>
    <property type="project" value="UniProtKB-SubCell"/>
</dbReference>
<dbReference type="AlphaFoldDB" id="Q2IFI8"/>
<gene>
    <name evidence="14" type="ordered locus">Adeh_3580</name>
</gene>
<evidence type="ECO:0000256" key="1">
    <source>
        <dbReference type="ARBA" id="ARBA00001947"/>
    </source>
</evidence>
<dbReference type="HOGENOM" id="CLU_563422_0_0_7"/>
<protein>
    <submittedName>
        <fullName evidence="14">Peptidase M50</fullName>
    </submittedName>
</protein>
<keyword evidence="8" id="KW-0862">Zinc</keyword>
<feature type="transmembrane region" description="Helical" evidence="12">
    <location>
        <begin position="12"/>
        <end position="30"/>
    </location>
</feature>
<evidence type="ECO:0000256" key="2">
    <source>
        <dbReference type="ARBA" id="ARBA00004141"/>
    </source>
</evidence>
<keyword evidence="10" id="KW-0482">Metalloprotease</keyword>
<keyword evidence="9 12" id="KW-1133">Transmembrane helix</keyword>
<evidence type="ECO:0000259" key="13">
    <source>
        <dbReference type="Pfam" id="PF02163"/>
    </source>
</evidence>
<evidence type="ECO:0000256" key="7">
    <source>
        <dbReference type="ARBA" id="ARBA00022801"/>
    </source>
</evidence>
<dbReference type="Pfam" id="PF02163">
    <property type="entry name" value="Peptidase_M50"/>
    <property type="match status" value="1"/>
</dbReference>
<feature type="domain" description="Peptidase M50" evidence="13">
    <location>
        <begin position="233"/>
        <end position="303"/>
    </location>
</feature>
<keyword evidence="5 12" id="KW-0812">Transmembrane</keyword>
<dbReference type="InterPro" id="IPR008915">
    <property type="entry name" value="Peptidase_M50"/>
</dbReference>
<reference evidence="14 15" key="1">
    <citation type="submission" date="2006-01" db="EMBL/GenBank/DDBJ databases">
        <title>Complete sequence of Anaeromyxobacter dehalogenans 2CP-C.</title>
        <authorList>
            <consortium name="US DOE Joint Genome Institute"/>
            <person name="Copeland A."/>
            <person name="Lucas S."/>
            <person name="Lapidus A."/>
            <person name="Barry K."/>
            <person name="Detter J.C."/>
            <person name="Glavina T."/>
            <person name="Hammon N."/>
            <person name="Israni S."/>
            <person name="Pitluck S."/>
            <person name="Brettin T."/>
            <person name="Bruce D."/>
            <person name="Han C."/>
            <person name="Tapia R."/>
            <person name="Gilna P."/>
            <person name="Kiss H."/>
            <person name="Schmutz J."/>
            <person name="Larimer F."/>
            <person name="Land M."/>
            <person name="Kyrpides N."/>
            <person name="Anderson I."/>
            <person name="Sanford R.A."/>
            <person name="Ritalahti K.M."/>
            <person name="Thomas H.S."/>
            <person name="Kirby J.R."/>
            <person name="Zhulin I.B."/>
            <person name="Loeffler F.E."/>
            <person name="Richardson P."/>
        </authorList>
    </citation>
    <scope>NUCLEOTIDE SEQUENCE [LARGE SCALE GENOMIC DNA]</scope>
    <source>
        <strain evidence="14 15">2CP-C</strain>
    </source>
</reference>
<feature type="transmembrane region" description="Helical" evidence="12">
    <location>
        <begin position="36"/>
        <end position="52"/>
    </location>
</feature>
<keyword evidence="7" id="KW-0378">Hydrolase</keyword>
<dbReference type="RefSeq" id="WP_011422628.1">
    <property type="nucleotide sequence ID" value="NC_007760.1"/>
</dbReference>
<evidence type="ECO:0000313" key="14">
    <source>
        <dbReference type="EMBL" id="ABC83346.1"/>
    </source>
</evidence>
<dbReference type="OrthoDB" id="9781963at2"/>
<feature type="transmembrane region" description="Helical" evidence="12">
    <location>
        <begin position="313"/>
        <end position="331"/>
    </location>
</feature>
<dbReference type="KEGG" id="ade:Adeh_3580"/>
<dbReference type="eggNOG" id="COG1994">
    <property type="taxonomic scope" value="Bacteria"/>
</dbReference>
<accession>Q2IFI8</accession>
<organism evidence="14 15">
    <name type="scientific">Anaeromyxobacter dehalogenans (strain 2CP-C)</name>
    <dbReference type="NCBI Taxonomy" id="290397"/>
    <lineage>
        <taxon>Bacteria</taxon>
        <taxon>Pseudomonadati</taxon>
        <taxon>Myxococcota</taxon>
        <taxon>Myxococcia</taxon>
        <taxon>Myxococcales</taxon>
        <taxon>Cystobacterineae</taxon>
        <taxon>Anaeromyxobacteraceae</taxon>
        <taxon>Anaeromyxobacter</taxon>
    </lineage>
</organism>
<feature type="transmembrane region" description="Helical" evidence="12">
    <location>
        <begin position="261"/>
        <end position="278"/>
    </location>
</feature>
<evidence type="ECO:0000256" key="3">
    <source>
        <dbReference type="ARBA" id="ARBA00007931"/>
    </source>
</evidence>
<dbReference type="GO" id="GO:0006508">
    <property type="term" value="P:proteolysis"/>
    <property type="evidence" value="ECO:0007669"/>
    <property type="project" value="UniProtKB-KW"/>
</dbReference>
<feature type="transmembrane region" description="Helical" evidence="12">
    <location>
        <begin position="343"/>
        <end position="364"/>
    </location>
</feature>
<feature type="transmembrane region" description="Helical" evidence="12">
    <location>
        <begin position="454"/>
        <end position="476"/>
    </location>
</feature>
<evidence type="ECO:0000256" key="5">
    <source>
        <dbReference type="ARBA" id="ARBA00022692"/>
    </source>
</evidence>
<comment type="similarity">
    <text evidence="3">Belongs to the peptidase M50B family.</text>
</comment>
<dbReference type="PANTHER" id="PTHR39188">
    <property type="entry name" value="MEMBRANE-ASSOCIATED ZINC METALLOPROTEASE M50B"/>
    <property type="match status" value="1"/>
</dbReference>
<evidence type="ECO:0000256" key="4">
    <source>
        <dbReference type="ARBA" id="ARBA00022670"/>
    </source>
</evidence>
<dbReference type="Proteomes" id="UP000001935">
    <property type="component" value="Chromosome"/>
</dbReference>
<comment type="cofactor">
    <cofactor evidence="1">
        <name>Zn(2+)</name>
        <dbReference type="ChEBI" id="CHEBI:29105"/>
    </cofactor>
</comment>
<evidence type="ECO:0000256" key="8">
    <source>
        <dbReference type="ARBA" id="ARBA00022833"/>
    </source>
</evidence>
<dbReference type="GO" id="GO:0008237">
    <property type="term" value="F:metallopeptidase activity"/>
    <property type="evidence" value="ECO:0007669"/>
    <property type="project" value="UniProtKB-KW"/>
</dbReference>
<evidence type="ECO:0000256" key="6">
    <source>
        <dbReference type="ARBA" id="ARBA00022723"/>
    </source>
</evidence>
<keyword evidence="4" id="KW-0645">Protease</keyword>
<dbReference type="GO" id="GO:0046872">
    <property type="term" value="F:metal ion binding"/>
    <property type="evidence" value="ECO:0007669"/>
    <property type="project" value="UniProtKB-KW"/>
</dbReference>